<dbReference type="AlphaFoldDB" id="A0A6N6RLX2"/>
<dbReference type="Pfam" id="PF01551">
    <property type="entry name" value="Peptidase_M23"/>
    <property type="match status" value="1"/>
</dbReference>
<dbReference type="Proteomes" id="UP000468650">
    <property type="component" value="Unassembled WGS sequence"/>
</dbReference>
<reference evidence="3 4" key="1">
    <citation type="submission" date="2019-09" db="EMBL/GenBank/DDBJ databases">
        <title>Genomes of family Cryomorphaceae.</title>
        <authorList>
            <person name="Bowman J.P."/>
        </authorList>
    </citation>
    <scope>NUCLEOTIDE SEQUENCE [LARGE SCALE GENOMIC DNA]</scope>
    <source>
        <strain evidence="3 4">LMG 25704</strain>
    </source>
</reference>
<dbReference type="CDD" id="cd12797">
    <property type="entry name" value="M23_peptidase"/>
    <property type="match status" value="1"/>
</dbReference>
<evidence type="ECO:0000313" key="4">
    <source>
        <dbReference type="Proteomes" id="UP000468650"/>
    </source>
</evidence>
<feature type="domain" description="M23ase beta-sheet core" evidence="2">
    <location>
        <begin position="51"/>
        <end position="140"/>
    </location>
</feature>
<name>A0A6N6RLX2_9FLAO</name>
<organism evidence="3 4">
    <name type="scientific">Phaeocystidibacter luteus</name>
    <dbReference type="NCBI Taxonomy" id="911197"/>
    <lineage>
        <taxon>Bacteria</taxon>
        <taxon>Pseudomonadati</taxon>
        <taxon>Bacteroidota</taxon>
        <taxon>Flavobacteriia</taxon>
        <taxon>Flavobacteriales</taxon>
        <taxon>Phaeocystidibacteraceae</taxon>
        <taxon>Phaeocystidibacter</taxon>
    </lineage>
</organism>
<dbReference type="EMBL" id="WBVO01000001">
    <property type="protein sequence ID" value="KAB2814577.1"/>
    <property type="molecule type" value="Genomic_DNA"/>
</dbReference>
<proteinExistence type="predicted"/>
<dbReference type="OrthoDB" id="9810477at2"/>
<dbReference type="RefSeq" id="WP_151666155.1">
    <property type="nucleotide sequence ID" value="NZ_WBVO01000001.1"/>
</dbReference>
<protein>
    <submittedName>
        <fullName evidence="3">M23 family metallopeptidase</fullName>
    </submittedName>
</protein>
<keyword evidence="1" id="KW-0812">Transmembrane</keyword>
<evidence type="ECO:0000313" key="3">
    <source>
        <dbReference type="EMBL" id="KAB2814577.1"/>
    </source>
</evidence>
<keyword evidence="1" id="KW-1133">Transmembrane helix</keyword>
<feature type="transmembrane region" description="Helical" evidence="1">
    <location>
        <begin position="6"/>
        <end position="24"/>
    </location>
</feature>
<keyword evidence="4" id="KW-1185">Reference proteome</keyword>
<dbReference type="InterPro" id="IPR011055">
    <property type="entry name" value="Dup_hybrid_motif"/>
</dbReference>
<keyword evidence="1" id="KW-0472">Membrane</keyword>
<accession>A0A6N6RLX2</accession>
<sequence length="151" mass="16529">MIAFHPVGALAVFFGAWVIYEYALPKIRPVKGRITSPYGEREHPISGQWHFHNGTDYAGDVGDPIIAPESGVVESVYTHDRGGLSMIVKTITGKKLGFAHLDEAKKKPGDYVIKGMTIATVGDSGNVTGPHLHFTVRDKDGGYENPEEYLF</sequence>
<dbReference type="InterPro" id="IPR016047">
    <property type="entry name" value="M23ase_b-sheet_dom"/>
</dbReference>
<dbReference type="SUPFAM" id="SSF51261">
    <property type="entry name" value="Duplicated hybrid motif"/>
    <property type="match status" value="1"/>
</dbReference>
<dbReference type="PANTHER" id="PTHR21666">
    <property type="entry name" value="PEPTIDASE-RELATED"/>
    <property type="match status" value="1"/>
</dbReference>
<comment type="caution">
    <text evidence="3">The sequence shown here is derived from an EMBL/GenBank/DDBJ whole genome shotgun (WGS) entry which is preliminary data.</text>
</comment>
<dbReference type="GO" id="GO:0004222">
    <property type="term" value="F:metalloendopeptidase activity"/>
    <property type="evidence" value="ECO:0007669"/>
    <property type="project" value="TreeGrafter"/>
</dbReference>
<evidence type="ECO:0000256" key="1">
    <source>
        <dbReference type="SAM" id="Phobius"/>
    </source>
</evidence>
<evidence type="ECO:0000259" key="2">
    <source>
        <dbReference type="Pfam" id="PF01551"/>
    </source>
</evidence>
<gene>
    <name evidence="3" type="ORF">F8C67_02220</name>
</gene>
<dbReference type="InterPro" id="IPR050570">
    <property type="entry name" value="Cell_wall_metabolism_enzyme"/>
</dbReference>
<dbReference type="Gene3D" id="2.70.70.10">
    <property type="entry name" value="Glucose Permease (Domain IIA)"/>
    <property type="match status" value="1"/>
</dbReference>
<dbReference type="PANTHER" id="PTHR21666:SF270">
    <property type="entry name" value="MUREIN HYDROLASE ACTIVATOR ENVC"/>
    <property type="match status" value="1"/>
</dbReference>